<evidence type="ECO:0000313" key="1">
    <source>
        <dbReference type="EMBL" id="OXB89172.1"/>
    </source>
</evidence>
<organism evidence="1 2">
    <name type="scientific">Geobacillus thermocatenulatus</name>
    <dbReference type="NCBI Taxonomy" id="33938"/>
    <lineage>
        <taxon>Bacteria</taxon>
        <taxon>Bacillati</taxon>
        <taxon>Bacillota</taxon>
        <taxon>Bacilli</taxon>
        <taxon>Bacillales</taxon>
        <taxon>Anoxybacillaceae</taxon>
        <taxon>Geobacillus</taxon>
        <taxon>Geobacillus thermoleovorans group</taxon>
    </lineage>
</organism>
<dbReference type="RefSeq" id="WP_033026119.1">
    <property type="nucleotide sequence ID" value="NZ_CP018058.1"/>
</dbReference>
<name>A0A226QCK8_9BACL</name>
<dbReference type="KEGG" id="gtm:GT3921_04700"/>
<dbReference type="Proteomes" id="UP000198378">
    <property type="component" value="Unassembled WGS sequence"/>
</dbReference>
<evidence type="ECO:0000313" key="2">
    <source>
        <dbReference type="Proteomes" id="UP000198378"/>
    </source>
</evidence>
<proteinExistence type="predicted"/>
<sequence length="98" mass="11852">MTKDNLKRYLPEEVPDHLFTQNKLKRMGLVPTEEHVAFVVYPEQGREYKLYDIQATRRPKRQKGFSLQIRDLTVEQVLQERKRELEVRKVQLSNQIER</sequence>
<reference evidence="1 2" key="1">
    <citation type="submission" date="2017-05" db="EMBL/GenBank/DDBJ databases">
        <title>The genome sequence of Geobacillus thermocatenulatus DSM 730.</title>
        <authorList>
            <person name="Ramaloko W.T."/>
            <person name="Koen N."/>
            <person name="Polliack S."/>
            <person name="Aliyu H."/>
            <person name="Lebre P."/>
            <person name="Mohr T."/>
            <person name="Oswald F."/>
            <person name="Zwick M."/>
            <person name="Neumann A."/>
            <person name="Syldatk C."/>
            <person name="Cowan D."/>
            <person name="De Maayer P."/>
        </authorList>
    </citation>
    <scope>NUCLEOTIDE SEQUENCE [LARGE SCALE GENOMIC DNA]</scope>
    <source>
        <strain evidence="1 2">BGSC 93A1</strain>
    </source>
</reference>
<keyword evidence="2" id="KW-1185">Reference proteome</keyword>
<dbReference type="AlphaFoldDB" id="A0A226QCK8"/>
<accession>A0A226QCK8</accession>
<comment type="caution">
    <text evidence="1">The sequence shown here is derived from an EMBL/GenBank/DDBJ whole genome shotgun (WGS) entry which is preliminary data.</text>
</comment>
<protein>
    <submittedName>
        <fullName evidence="1">Uncharacterized protein</fullName>
    </submittedName>
</protein>
<gene>
    <name evidence="1" type="ORF">B9L19_03565</name>
</gene>
<dbReference type="EMBL" id="NEWK01000001">
    <property type="protein sequence ID" value="OXB89172.1"/>
    <property type="molecule type" value="Genomic_DNA"/>
</dbReference>